<gene>
    <name evidence="3" type="ORF">CLV63_14119</name>
</gene>
<evidence type="ECO:0000256" key="1">
    <source>
        <dbReference type="SAM" id="MobiDB-lite"/>
    </source>
</evidence>
<feature type="region of interest" description="Disordered" evidence="1">
    <location>
        <begin position="61"/>
        <end position="87"/>
    </location>
</feature>
<dbReference type="Proteomes" id="UP000240542">
    <property type="component" value="Unassembled WGS sequence"/>
</dbReference>
<protein>
    <submittedName>
        <fullName evidence="3">Uncharacterized protein</fullName>
    </submittedName>
</protein>
<evidence type="ECO:0000313" key="4">
    <source>
        <dbReference type="Proteomes" id="UP000240542"/>
    </source>
</evidence>
<evidence type="ECO:0000313" key="3">
    <source>
        <dbReference type="EMBL" id="PSK83053.1"/>
    </source>
</evidence>
<proteinExistence type="predicted"/>
<organism evidence="3 4">
    <name type="scientific">Murinocardiopsis flavida</name>
    <dbReference type="NCBI Taxonomy" id="645275"/>
    <lineage>
        <taxon>Bacteria</taxon>
        <taxon>Bacillati</taxon>
        <taxon>Actinomycetota</taxon>
        <taxon>Actinomycetes</taxon>
        <taxon>Streptosporangiales</taxon>
        <taxon>Nocardiopsidaceae</taxon>
        <taxon>Murinocardiopsis</taxon>
    </lineage>
</organism>
<name>A0A2P8CDK0_9ACTN</name>
<comment type="caution">
    <text evidence="3">The sequence shown here is derived from an EMBL/GenBank/DDBJ whole genome shotgun (WGS) entry which is preliminary data.</text>
</comment>
<evidence type="ECO:0000256" key="2">
    <source>
        <dbReference type="SAM" id="Phobius"/>
    </source>
</evidence>
<dbReference type="EMBL" id="PYGA01000041">
    <property type="protein sequence ID" value="PSK83053.1"/>
    <property type="molecule type" value="Genomic_DNA"/>
</dbReference>
<keyword evidence="4" id="KW-1185">Reference proteome</keyword>
<reference evidence="3 4" key="1">
    <citation type="submission" date="2018-03" db="EMBL/GenBank/DDBJ databases">
        <title>Genomic Encyclopedia of Archaeal and Bacterial Type Strains, Phase II (KMG-II): from individual species to whole genera.</title>
        <authorList>
            <person name="Goeker M."/>
        </authorList>
    </citation>
    <scope>NUCLEOTIDE SEQUENCE [LARGE SCALE GENOMIC DNA]</scope>
    <source>
        <strain evidence="3 4">DSM 45312</strain>
    </source>
</reference>
<dbReference type="AlphaFoldDB" id="A0A2P8CDK0"/>
<sequence length="87" mass="9119">MRMSTQARAMDLVLTLAGTGALVPVGAALAFASPAVLLVLAAVAPVLLIAATVALAWRHTRPDPDPARRYAPRLAAGQEWRPPGRPE</sequence>
<accession>A0A2P8CDK0</accession>
<feature type="transmembrane region" description="Helical" evidence="2">
    <location>
        <begin position="37"/>
        <end position="57"/>
    </location>
</feature>
<keyword evidence="2" id="KW-0812">Transmembrane</keyword>
<dbReference type="RefSeq" id="WP_106586996.1">
    <property type="nucleotide sequence ID" value="NZ_PYGA01000041.1"/>
</dbReference>
<keyword evidence="2" id="KW-1133">Transmembrane helix</keyword>
<keyword evidence="2" id="KW-0472">Membrane</keyword>